<dbReference type="Pfam" id="PF05860">
    <property type="entry name" value="TPS"/>
    <property type="match status" value="1"/>
</dbReference>
<comment type="subcellular location">
    <subcellularLocation>
        <location evidence="1">Secreted</location>
    </subcellularLocation>
</comment>
<gene>
    <name evidence="6" type="ORF">DTA53_25115</name>
</gene>
<dbReference type="PANTHER" id="PTHR12338:SF8">
    <property type="entry name" value="HEME_HEMOPEXIN-BINDING PROTEIN"/>
    <property type="match status" value="1"/>
</dbReference>
<evidence type="ECO:0000256" key="1">
    <source>
        <dbReference type="ARBA" id="ARBA00004613"/>
    </source>
</evidence>
<dbReference type="Gene3D" id="2.160.20.10">
    <property type="entry name" value="Single-stranded right-handed beta-helix, Pectin lyase-like"/>
    <property type="match status" value="1"/>
</dbReference>
<dbReference type="GO" id="GO:0005576">
    <property type="term" value="C:extracellular region"/>
    <property type="evidence" value="ECO:0007669"/>
    <property type="project" value="UniProtKB-SubCell"/>
</dbReference>
<dbReference type="PANTHER" id="PTHR12338">
    <property type="entry name" value="AUTOTRANSPORTER"/>
    <property type="match status" value="1"/>
</dbReference>
<comment type="caution">
    <text evidence="6">The sequence shown here is derived from an EMBL/GenBank/DDBJ whole genome shotgun (WGS) entry which is preliminary data.</text>
</comment>
<reference evidence="6" key="1">
    <citation type="submission" date="2018-07" db="EMBL/GenBank/DDBJ databases">
        <authorList>
            <consortium name="GenomeTrakr network: Whole genome sequencing for foodborne pathogen traceback"/>
        </authorList>
    </citation>
    <scope>NUCLEOTIDE SEQUENCE [LARGE SCALE GENOMIC DNA]</scope>
    <source>
        <strain evidence="6">FDA00013282</strain>
    </source>
</reference>
<feature type="non-terminal residue" evidence="6">
    <location>
        <position position="1"/>
    </location>
</feature>
<dbReference type="InterPro" id="IPR011050">
    <property type="entry name" value="Pectin_lyase_fold/virulence"/>
</dbReference>
<dbReference type="Proteomes" id="UP000885264">
    <property type="component" value="Unassembled WGS sequence"/>
</dbReference>
<proteinExistence type="predicted"/>
<dbReference type="InterPro" id="IPR008638">
    <property type="entry name" value="FhaB/CdiA-like_TPS"/>
</dbReference>
<evidence type="ECO:0000256" key="4">
    <source>
        <dbReference type="SAM" id="MobiDB-lite"/>
    </source>
</evidence>
<feature type="non-terminal residue" evidence="6">
    <location>
        <position position="435"/>
    </location>
</feature>
<dbReference type="NCBIfam" id="TIGR01901">
    <property type="entry name" value="adhes_NPXG"/>
    <property type="match status" value="1"/>
</dbReference>
<keyword evidence="2" id="KW-0964">Secreted</keyword>
<accession>A0A3R0PT65</accession>
<evidence type="ECO:0000256" key="2">
    <source>
        <dbReference type="ARBA" id="ARBA00022525"/>
    </source>
</evidence>
<keyword evidence="3" id="KW-0732">Signal</keyword>
<organism evidence="6">
    <name type="scientific">Salmonella enterica</name>
    <name type="common">Salmonella choleraesuis</name>
    <dbReference type="NCBI Taxonomy" id="28901"/>
    <lineage>
        <taxon>Bacteria</taxon>
        <taxon>Pseudomonadati</taxon>
        <taxon>Pseudomonadota</taxon>
        <taxon>Gammaproteobacteria</taxon>
        <taxon>Enterobacterales</taxon>
        <taxon>Enterobacteriaceae</taxon>
        <taxon>Salmonella</taxon>
    </lineage>
</organism>
<dbReference type="InterPro" id="IPR050909">
    <property type="entry name" value="Bact_Autotransporter_VF"/>
</dbReference>
<protein>
    <submittedName>
        <fullName evidence="6">Filamentous hemagglutinin</fullName>
    </submittedName>
</protein>
<name>A0A3R0PT65_SALER</name>
<sequence length="435" mass="43266">VALNRVTGASGSQIMGTLKANGQVFILNPNGVLFGKDARVNVGGLVASTKNLSTADFMKGQYTLSGSGHPGAQVVNQGSLTTAKGGYIVLAGERVSNSGTVTTPSGKAVLAAGKTVTLQLDNGGLTSVSVNGSVVNALVENRGLISATNGQVYLTAKGQDMLLNTVVNNSGTVEAKGLASRGGEIVLNGGDSGVVSQSGHLLADSQTGQGGKITLEGQNIHLAGGSLTSATGKTGGGEVYVGGGWQGKDSRIRNASKVVMDKTATVDVSATENGNGGTAVLWSDDYTNFRGTVLAKGGAQSGRGGRVETSSHRNLQASGEVDASARAGQGGEWLLDPTDVTIVGAGADTGVDSATADGTDIFTPTASGAQILNSSIVNQLNAGTNVTVKTSGTDTDGQTGNITVSANIVKTAGADAKLTLLADNTISTGDKVSIG</sequence>
<feature type="region of interest" description="Disordered" evidence="4">
    <location>
        <begin position="297"/>
        <end position="322"/>
    </location>
</feature>
<evidence type="ECO:0000256" key="3">
    <source>
        <dbReference type="ARBA" id="ARBA00022729"/>
    </source>
</evidence>
<evidence type="ECO:0000313" key="6">
    <source>
        <dbReference type="EMBL" id="MJX49985.1"/>
    </source>
</evidence>
<dbReference type="EMBL" id="RTRY01000080">
    <property type="protein sequence ID" value="MJX49985.1"/>
    <property type="molecule type" value="Genomic_DNA"/>
</dbReference>
<dbReference type="AlphaFoldDB" id="A0A3R0PT65"/>
<dbReference type="SUPFAM" id="SSF51126">
    <property type="entry name" value="Pectin lyase-like"/>
    <property type="match status" value="1"/>
</dbReference>
<dbReference type="InterPro" id="IPR012334">
    <property type="entry name" value="Pectin_lyas_fold"/>
</dbReference>
<feature type="domain" description="Filamentous haemagglutinin FhaB/tRNA nuclease CdiA-like TPS" evidence="5">
    <location>
        <begin position="1"/>
        <end position="197"/>
    </location>
</feature>
<evidence type="ECO:0000259" key="5">
    <source>
        <dbReference type="Pfam" id="PF05860"/>
    </source>
</evidence>